<comment type="caution">
    <text evidence="1">The sequence shown here is derived from an EMBL/GenBank/DDBJ whole genome shotgun (WGS) entry which is preliminary data.</text>
</comment>
<organism evidence="1 2">
    <name type="scientific">Cinchona calisaya</name>
    <dbReference type="NCBI Taxonomy" id="153742"/>
    <lineage>
        <taxon>Eukaryota</taxon>
        <taxon>Viridiplantae</taxon>
        <taxon>Streptophyta</taxon>
        <taxon>Embryophyta</taxon>
        <taxon>Tracheophyta</taxon>
        <taxon>Spermatophyta</taxon>
        <taxon>Magnoliopsida</taxon>
        <taxon>eudicotyledons</taxon>
        <taxon>Gunneridae</taxon>
        <taxon>Pentapetalae</taxon>
        <taxon>asterids</taxon>
        <taxon>lamiids</taxon>
        <taxon>Gentianales</taxon>
        <taxon>Rubiaceae</taxon>
        <taxon>Cinchonoideae</taxon>
        <taxon>Cinchoneae</taxon>
        <taxon>Cinchona</taxon>
    </lineage>
</organism>
<protein>
    <submittedName>
        <fullName evidence="1">Uncharacterized protein</fullName>
    </submittedName>
</protein>
<evidence type="ECO:0000313" key="1">
    <source>
        <dbReference type="EMBL" id="KAL3538013.1"/>
    </source>
</evidence>
<keyword evidence="2" id="KW-1185">Reference proteome</keyword>
<evidence type="ECO:0000313" key="2">
    <source>
        <dbReference type="Proteomes" id="UP001630127"/>
    </source>
</evidence>
<accession>A0ABD3B3B8</accession>
<proteinExistence type="predicted"/>
<dbReference type="EMBL" id="JBJUIK010000001">
    <property type="protein sequence ID" value="KAL3538013.1"/>
    <property type="molecule type" value="Genomic_DNA"/>
</dbReference>
<sequence length="172" mass="18947">MEPARALIKTTEEHLAFLELCTTAAGGGTNVVDAGEQARIANDPIIGQNTFFPPLYQPAETKPTIFRGRIPGFEIDISNPRAKLKHAFSRTGKCLKLKLHLIGVQLAGAGILQLTYAFGYHLLKLNDANIIKPTQDQACDPSSSADQVRSIDPCLQQVKASRNFRRNYSRKQ</sequence>
<gene>
    <name evidence="1" type="ORF">ACH5RR_001379</name>
</gene>
<dbReference type="Proteomes" id="UP001630127">
    <property type="component" value="Unassembled WGS sequence"/>
</dbReference>
<reference evidence="1 2" key="1">
    <citation type="submission" date="2024-11" db="EMBL/GenBank/DDBJ databases">
        <title>A near-complete genome assembly of Cinchona calisaya.</title>
        <authorList>
            <person name="Lian D.C."/>
            <person name="Zhao X.W."/>
            <person name="Wei L."/>
        </authorList>
    </citation>
    <scope>NUCLEOTIDE SEQUENCE [LARGE SCALE GENOMIC DNA]</scope>
    <source>
        <tissue evidence="1">Nenye</tissue>
    </source>
</reference>
<dbReference type="AlphaFoldDB" id="A0ABD3B3B8"/>
<name>A0ABD3B3B8_9GENT</name>